<accession>A0A4R6BD92</accession>
<keyword evidence="1" id="KW-0378">Hydrolase</keyword>
<dbReference type="PROSITE" id="PS51782">
    <property type="entry name" value="LYSM"/>
    <property type="match status" value="2"/>
</dbReference>
<dbReference type="Pfam" id="PF06737">
    <property type="entry name" value="Transglycosylas"/>
    <property type="match status" value="1"/>
</dbReference>
<dbReference type="GO" id="GO:0008932">
    <property type="term" value="F:lytic endotransglycosylase activity"/>
    <property type="evidence" value="ECO:0007669"/>
    <property type="project" value="TreeGrafter"/>
</dbReference>
<evidence type="ECO:0000256" key="1">
    <source>
        <dbReference type="ARBA" id="ARBA00022801"/>
    </source>
</evidence>
<dbReference type="Gene3D" id="1.10.530.10">
    <property type="match status" value="1"/>
</dbReference>
<dbReference type="SUPFAM" id="SSF53955">
    <property type="entry name" value="Lysozyme-like"/>
    <property type="match status" value="1"/>
</dbReference>
<keyword evidence="6" id="KW-1185">Reference proteome</keyword>
<dbReference type="GO" id="GO:0016798">
    <property type="term" value="F:hydrolase activity, acting on glycosyl bonds"/>
    <property type="evidence" value="ECO:0007669"/>
    <property type="project" value="UniProtKB-KW"/>
</dbReference>
<proteinExistence type="predicted"/>
<dbReference type="RefSeq" id="WP_133432155.1">
    <property type="nucleotide sequence ID" value="NZ_SCWA01000011.1"/>
</dbReference>
<evidence type="ECO:0000313" key="5">
    <source>
        <dbReference type="EMBL" id="TDL96804.1"/>
    </source>
</evidence>
<organism evidence="5 6">
    <name type="scientific">Macrococcus brunensis</name>
    <dbReference type="NCBI Taxonomy" id="198483"/>
    <lineage>
        <taxon>Bacteria</taxon>
        <taxon>Bacillati</taxon>
        <taxon>Bacillota</taxon>
        <taxon>Bacilli</taxon>
        <taxon>Bacillales</taxon>
        <taxon>Staphylococcaceae</taxon>
        <taxon>Macrococcus</taxon>
    </lineage>
</organism>
<keyword evidence="3" id="KW-0732">Signal</keyword>
<dbReference type="EMBL" id="SCWA01000011">
    <property type="protein sequence ID" value="TDL96804.1"/>
    <property type="molecule type" value="Genomic_DNA"/>
</dbReference>
<feature type="chain" id="PRO_5020193404" evidence="3">
    <location>
        <begin position="24"/>
        <end position="276"/>
    </location>
</feature>
<dbReference type="InterPro" id="IPR023346">
    <property type="entry name" value="Lysozyme-like_dom_sf"/>
</dbReference>
<dbReference type="OrthoDB" id="9798935at2"/>
<feature type="domain" description="LysM" evidence="4">
    <location>
        <begin position="80"/>
        <end position="123"/>
    </location>
</feature>
<feature type="signal peptide" evidence="3">
    <location>
        <begin position="1"/>
        <end position="23"/>
    </location>
</feature>
<dbReference type="CDD" id="cd13925">
    <property type="entry name" value="RPF"/>
    <property type="match status" value="1"/>
</dbReference>
<dbReference type="Proteomes" id="UP000295310">
    <property type="component" value="Unassembled WGS sequence"/>
</dbReference>
<evidence type="ECO:0000256" key="3">
    <source>
        <dbReference type="SAM" id="SignalP"/>
    </source>
</evidence>
<dbReference type="PANTHER" id="PTHR33734:SF22">
    <property type="entry name" value="MEMBRANE-BOUND LYTIC MUREIN TRANSGLYCOSYLASE D"/>
    <property type="match status" value="1"/>
</dbReference>
<dbReference type="InterPro" id="IPR010618">
    <property type="entry name" value="RPF"/>
</dbReference>
<dbReference type="AlphaFoldDB" id="A0A4R6BD92"/>
<comment type="caution">
    <text evidence="5">The sequence shown here is derived from an EMBL/GenBank/DDBJ whole genome shotgun (WGS) entry which is preliminary data.</text>
</comment>
<dbReference type="SMART" id="SM00257">
    <property type="entry name" value="LysM"/>
    <property type="match status" value="2"/>
</dbReference>
<dbReference type="Pfam" id="PF01476">
    <property type="entry name" value="LysM"/>
    <property type="match status" value="2"/>
</dbReference>
<gene>
    <name evidence="5" type="ORF">ERX27_07180</name>
</gene>
<reference evidence="5 6" key="1">
    <citation type="submission" date="2019-01" db="EMBL/GenBank/DDBJ databases">
        <title>Draft genome sequences of the type strains of six Macrococcus species.</title>
        <authorList>
            <person name="Mazhar S."/>
            <person name="Altermann E."/>
            <person name="Hill C."/>
            <person name="Mcauliffe O."/>
        </authorList>
    </citation>
    <scope>NUCLEOTIDE SEQUENCE [LARGE SCALE GENOMIC DNA]</scope>
    <source>
        <strain evidence="5 6">CCM4811</strain>
    </source>
</reference>
<dbReference type="Gene3D" id="3.10.350.10">
    <property type="entry name" value="LysM domain"/>
    <property type="match status" value="2"/>
</dbReference>
<dbReference type="SUPFAM" id="SSF54106">
    <property type="entry name" value="LysM domain"/>
    <property type="match status" value="2"/>
</dbReference>
<dbReference type="CDD" id="cd00118">
    <property type="entry name" value="LysM"/>
    <property type="match status" value="2"/>
</dbReference>
<evidence type="ECO:0000256" key="2">
    <source>
        <dbReference type="ARBA" id="ARBA00023295"/>
    </source>
</evidence>
<dbReference type="PANTHER" id="PTHR33734">
    <property type="entry name" value="LYSM DOMAIN-CONTAINING GPI-ANCHORED PROTEIN 2"/>
    <property type="match status" value="1"/>
</dbReference>
<evidence type="ECO:0000313" key="6">
    <source>
        <dbReference type="Proteomes" id="UP000295310"/>
    </source>
</evidence>
<dbReference type="InterPro" id="IPR036779">
    <property type="entry name" value="LysM_dom_sf"/>
</dbReference>
<protein>
    <submittedName>
        <fullName evidence="5">LysM peptidoglycan-binding domain-containing protein</fullName>
    </submittedName>
</protein>
<keyword evidence="2" id="KW-0326">Glycosidase</keyword>
<sequence>MKKVLAASTAVAVAGSFVATANAAEYTVKSGDTLWAISQQYGTSVANLKAENGLTSNLILPKQVLKINEKAVKAENHDTIVYNIVAGDTLGKIAAQFNVTVADLKAWNNLSSDLIIAGKTLVVGGQQAAPVKTYQAPVQQAAPVKTYQAPAQQAAPVKTYQAPVQQAAPVKTYQAPAQQAPAYQAPKAATTQTSAASYATNSSVDAHLKLIMQRESGGNPRAVNPAGYYGLFQFSPTTWAAVGGTGNPANASVEEQWKRARILYTQYGAQHWSTAY</sequence>
<name>A0A4R6BD92_9STAP</name>
<evidence type="ECO:0000259" key="4">
    <source>
        <dbReference type="PROSITE" id="PS51782"/>
    </source>
</evidence>
<feature type="domain" description="LysM" evidence="4">
    <location>
        <begin position="24"/>
        <end position="67"/>
    </location>
</feature>
<dbReference type="InterPro" id="IPR018392">
    <property type="entry name" value="LysM"/>
</dbReference>